<dbReference type="GO" id="GO:0019243">
    <property type="term" value="P:methylglyoxal catabolic process to D-lactate via S-lactoyl-glutathione"/>
    <property type="evidence" value="ECO:0007669"/>
    <property type="project" value="UniProtKB-UniRule"/>
</dbReference>
<feature type="binding site" evidence="7">
    <location>
        <position position="66"/>
    </location>
    <ligand>
        <name>Zn(2+)</name>
        <dbReference type="ChEBI" id="CHEBI:29105"/>
        <label>1</label>
    </ligand>
</feature>
<dbReference type="Pfam" id="PF00753">
    <property type="entry name" value="Lactamase_B"/>
    <property type="match status" value="1"/>
</dbReference>
<evidence type="ECO:0000256" key="5">
    <source>
        <dbReference type="ARBA" id="ARBA00022801"/>
    </source>
</evidence>
<comment type="function">
    <text evidence="7">Thiolesterase that catalyzes the hydrolysis of S-D-lactoyl-glutathione to form glutathione and D-lactic acid.</text>
</comment>
<feature type="binding site" evidence="7">
    <location>
        <position position="143"/>
    </location>
    <ligand>
        <name>Zn(2+)</name>
        <dbReference type="ChEBI" id="CHEBI:29105"/>
        <label>2</label>
    </ligand>
</feature>
<comment type="cofactor">
    <cofactor evidence="7">
        <name>Zn(2+)</name>
        <dbReference type="ChEBI" id="CHEBI:29105"/>
    </cofactor>
    <text evidence="7">Binds 2 Zn(2+) ions per subunit.</text>
</comment>
<dbReference type="UniPathway" id="UPA00619">
    <property type="reaction ID" value="UER00676"/>
</dbReference>
<feature type="binding site" evidence="7">
    <location>
        <position position="70"/>
    </location>
    <ligand>
        <name>Zn(2+)</name>
        <dbReference type="ChEBI" id="CHEBI:29105"/>
        <label>2</label>
    </ligand>
</feature>
<dbReference type="InterPro" id="IPR035680">
    <property type="entry name" value="Clx_II_MBL"/>
</dbReference>
<feature type="binding site" evidence="7">
    <location>
        <position position="71"/>
    </location>
    <ligand>
        <name>Zn(2+)</name>
        <dbReference type="ChEBI" id="CHEBI:29105"/>
        <label>2</label>
    </ligand>
</feature>
<dbReference type="InterPro" id="IPR017782">
    <property type="entry name" value="Hydroxyacylglutathione_Hdrlase"/>
</dbReference>
<dbReference type="CDD" id="cd07723">
    <property type="entry name" value="hydroxyacylglutathione_hydrolase_MBL-fold"/>
    <property type="match status" value="1"/>
</dbReference>
<evidence type="ECO:0000256" key="6">
    <source>
        <dbReference type="ARBA" id="ARBA00022833"/>
    </source>
</evidence>
<keyword evidence="6 7" id="KW-0862">Zinc</keyword>
<dbReference type="GO" id="GO:0046872">
    <property type="term" value="F:metal ion binding"/>
    <property type="evidence" value="ECO:0007669"/>
    <property type="project" value="UniProtKB-KW"/>
</dbReference>
<dbReference type="PANTHER" id="PTHR43705">
    <property type="entry name" value="HYDROXYACYLGLUTATHIONE HYDROLASE"/>
    <property type="match status" value="1"/>
</dbReference>
<protein>
    <recommendedName>
        <fullName evidence="7">Hydroxyacylglutathione hydrolase</fullName>
        <ecNumber evidence="7">3.1.2.6</ecNumber>
    </recommendedName>
    <alternativeName>
        <fullName evidence="7">Glyoxalase II</fullName>
        <shortName evidence="7">Glx II</shortName>
    </alternativeName>
</protein>
<comment type="caution">
    <text evidence="9">The sequence shown here is derived from an EMBL/GenBank/DDBJ whole genome shotgun (WGS) entry which is preliminary data.</text>
</comment>
<dbReference type="EMBL" id="VFSU01000023">
    <property type="protein sequence ID" value="TPE61406.1"/>
    <property type="molecule type" value="Genomic_DNA"/>
</dbReference>
<dbReference type="PIRSF" id="PIRSF005457">
    <property type="entry name" value="Glx"/>
    <property type="match status" value="1"/>
</dbReference>
<name>A0A501XLI5_9SPHN</name>
<dbReference type="InterPro" id="IPR050110">
    <property type="entry name" value="Glyoxalase_II_hydrolase"/>
</dbReference>
<feature type="binding site" evidence="7">
    <location>
        <position position="124"/>
    </location>
    <ligand>
        <name>Zn(2+)</name>
        <dbReference type="ChEBI" id="CHEBI:29105"/>
        <label>1</label>
    </ligand>
</feature>
<sequence>MVQESTQAASAVIARPIRIPALSDNYIWLLPYAAGRAAVIDPAVTEPVLEAAAAHGLQITHILNTHWHPDHVGGNAAIKAATGCTIIGPAREAARIPGLDRAVDEGDQVTLGGLVADVLFVGAHTAGHIAYHFPTAHLLFPGDTLFAMGCGRLFEGSADDMFRALGKLARLPADTEIYCAHEYTLSNARFAITAEPGNQALAARFAAVQAARAKGLATVPFRLSDELETNPFVRATSADELGKRRTAKDAF</sequence>
<dbReference type="AlphaFoldDB" id="A0A501XLI5"/>
<proteinExistence type="inferred from homology"/>
<dbReference type="PANTHER" id="PTHR43705:SF1">
    <property type="entry name" value="HYDROXYACYLGLUTATHIONE HYDROLASE GLOB"/>
    <property type="match status" value="1"/>
</dbReference>
<evidence type="ECO:0000256" key="2">
    <source>
        <dbReference type="ARBA" id="ARBA00004963"/>
    </source>
</evidence>
<dbReference type="Proteomes" id="UP000319897">
    <property type="component" value="Unassembled WGS sequence"/>
</dbReference>
<comment type="similarity">
    <text evidence="3 7">Belongs to the metallo-beta-lactamase superfamily. Glyoxalase II family.</text>
</comment>
<dbReference type="GO" id="GO:0004416">
    <property type="term" value="F:hydroxyacylglutathione hydrolase activity"/>
    <property type="evidence" value="ECO:0007669"/>
    <property type="project" value="UniProtKB-UniRule"/>
</dbReference>
<comment type="catalytic activity">
    <reaction evidence="1 7">
        <text>an S-(2-hydroxyacyl)glutathione + H2O = a 2-hydroxy carboxylate + glutathione + H(+)</text>
        <dbReference type="Rhea" id="RHEA:21864"/>
        <dbReference type="ChEBI" id="CHEBI:15377"/>
        <dbReference type="ChEBI" id="CHEBI:15378"/>
        <dbReference type="ChEBI" id="CHEBI:57925"/>
        <dbReference type="ChEBI" id="CHEBI:58896"/>
        <dbReference type="ChEBI" id="CHEBI:71261"/>
        <dbReference type="EC" id="3.1.2.6"/>
    </reaction>
</comment>
<feature type="binding site" evidence="7">
    <location>
        <position position="68"/>
    </location>
    <ligand>
        <name>Zn(2+)</name>
        <dbReference type="ChEBI" id="CHEBI:29105"/>
        <label>1</label>
    </ligand>
</feature>
<comment type="pathway">
    <text evidence="2 7">Secondary metabolite metabolism; methylglyoxal degradation; (R)-lactate from methylglyoxal: step 2/2.</text>
</comment>
<evidence type="ECO:0000259" key="8">
    <source>
        <dbReference type="SMART" id="SM00849"/>
    </source>
</evidence>
<evidence type="ECO:0000256" key="1">
    <source>
        <dbReference type="ARBA" id="ARBA00001623"/>
    </source>
</evidence>
<keyword evidence="10" id="KW-1185">Reference proteome</keyword>
<dbReference type="SUPFAM" id="SSF56281">
    <property type="entry name" value="Metallo-hydrolase/oxidoreductase"/>
    <property type="match status" value="1"/>
</dbReference>
<evidence type="ECO:0000313" key="10">
    <source>
        <dbReference type="Proteomes" id="UP000319897"/>
    </source>
</evidence>
<keyword evidence="4 7" id="KW-0479">Metal-binding</keyword>
<dbReference type="Gene3D" id="3.60.15.10">
    <property type="entry name" value="Ribonuclease Z/Hydroxyacylglutathione hydrolase-like"/>
    <property type="match status" value="1"/>
</dbReference>
<dbReference type="NCBIfam" id="TIGR03413">
    <property type="entry name" value="GSH_gloB"/>
    <property type="match status" value="1"/>
</dbReference>
<organism evidence="9 10">
    <name type="scientific">Sandaracinobacter neustonicus</name>
    <dbReference type="NCBI Taxonomy" id="1715348"/>
    <lineage>
        <taxon>Bacteria</taxon>
        <taxon>Pseudomonadati</taxon>
        <taxon>Pseudomonadota</taxon>
        <taxon>Alphaproteobacteria</taxon>
        <taxon>Sphingomonadales</taxon>
        <taxon>Sphingosinicellaceae</taxon>
        <taxon>Sandaracinobacter</taxon>
    </lineage>
</organism>
<evidence type="ECO:0000256" key="3">
    <source>
        <dbReference type="ARBA" id="ARBA00006759"/>
    </source>
</evidence>
<accession>A0A501XLI5</accession>
<evidence type="ECO:0000256" key="4">
    <source>
        <dbReference type="ARBA" id="ARBA00022723"/>
    </source>
</evidence>
<feature type="domain" description="Metallo-beta-lactamase" evidence="8">
    <location>
        <begin position="24"/>
        <end position="181"/>
    </location>
</feature>
<dbReference type="SMART" id="SM00849">
    <property type="entry name" value="Lactamase_B"/>
    <property type="match status" value="1"/>
</dbReference>
<evidence type="ECO:0000313" key="9">
    <source>
        <dbReference type="EMBL" id="TPE61406.1"/>
    </source>
</evidence>
<reference evidence="9 10" key="1">
    <citation type="submission" date="2019-06" db="EMBL/GenBank/DDBJ databases">
        <authorList>
            <person name="Lee I."/>
            <person name="Jang G.I."/>
            <person name="Hwang C.Y."/>
        </authorList>
    </citation>
    <scope>NUCLEOTIDE SEQUENCE [LARGE SCALE GENOMIC DNA]</scope>
    <source>
        <strain evidence="9 10">PAMC 28131</strain>
    </source>
</reference>
<gene>
    <name evidence="7 9" type="primary">gloB</name>
    <name evidence="9" type="ORF">FJQ54_08665</name>
</gene>
<feature type="binding site" evidence="7">
    <location>
        <position position="143"/>
    </location>
    <ligand>
        <name>Zn(2+)</name>
        <dbReference type="ChEBI" id="CHEBI:29105"/>
        <label>1</label>
    </ligand>
</feature>
<dbReference type="Pfam" id="PF16123">
    <property type="entry name" value="HAGH_C"/>
    <property type="match status" value="1"/>
</dbReference>
<keyword evidence="5 7" id="KW-0378">Hydrolase</keyword>
<dbReference type="InterPro" id="IPR036866">
    <property type="entry name" value="RibonucZ/Hydroxyglut_hydro"/>
</dbReference>
<dbReference type="RefSeq" id="WP_140928023.1">
    <property type="nucleotide sequence ID" value="NZ_VFSU01000023.1"/>
</dbReference>
<evidence type="ECO:0000256" key="7">
    <source>
        <dbReference type="HAMAP-Rule" id="MF_01374"/>
    </source>
</evidence>
<comment type="subunit">
    <text evidence="7">Monomer.</text>
</comment>
<dbReference type="InterPro" id="IPR001279">
    <property type="entry name" value="Metallo-B-lactamas"/>
</dbReference>
<dbReference type="InterPro" id="IPR032282">
    <property type="entry name" value="HAGH_C"/>
</dbReference>
<dbReference type="EC" id="3.1.2.6" evidence="7"/>
<feature type="binding site" evidence="7">
    <location>
        <position position="181"/>
    </location>
    <ligand>
        <name>Zn(2+)</name>
        <dbReference type="ChEBI" id="CHEBI:29105"/>
        <label>2</label>
    </ligand>
</feature>
<dbReference type="HAMAP" id="MF_01374">
    <property type="entry name" value="Glyoxalase_2"/>
    <property type="match status" value="1"/>
</dbReference>
<dbReference type="OrthoDB" id="9802248at2"/>